<name>A0A9Q7V101_9BURK</name>
<dbReference type="AlphaFoldDB" id="A0A9Q7V101"/>
<dbReference type="PIRSF" id="PIRSF017082">
    <property type="entry name" value="YflP"/>
    <property type="match status" value="1"/>
</dbReference>
<dbReference type="CDD" id="cd07012">
    <property type="entry name" value="PBP2_Bug_TTT"/>
    <property type="match status" value="1"/>
</dbReference>
<evidence type="ECO:0000313" key="3">
    <source>
        <dbReference type="Proteomes" id="UP000254259"/>
    </source>
</evidence>
<sequence>MTKRNFLTAIALCCFATVGRADDLSARPINIIVGYAAGGSSDTVARILGKALAERLGRPVVVTNKPGASGTTAAAEVGRAKPDSNTFLLFTTPMLLAKHVYKDVRLDVTTELTPISTVYDLPNVIAVSTTHSPDVRTLTDLIKKAGMRVGGLNFGSGGTGSIGQLAIEDLKSRMKFNAQHVGYKGGAPAVMDLLGGQIDMVNADMVAVLPHIRSGKLRAIAIGTAQRVSILPNTPTIAEQGVPGFTSVAWGALLGPKDVAPQVVARLDKEVREILKSDAIKAQMLNAGAIVAYSGPSETARRLREDDQRWGKVARNAGVSAD</sequence>
<dbReference type="RefSeq" id="WP_172581839.1">
    <property type="nucleotide sequence ID" value="NZ_LT984814.1"/>
</dbReference>
<geneLocation type="plasmid" evidence="3">
    <name>cbm2636_mp</name>
</geneLocation>
<dbReference type="PANTHER" id="PTHR42928">
    <property type="entry name" value="TRICARBOXYLATE-BINDING PROTEIN"/>
    <property type="match status" value="1"/>
</dbReference>
<keyword evidence="2" id="KW-0614">Plasmid</keyword>
<dbReference type="SUPFAM" id="SSF53850">
    <property type="entry name" value="Periplasmic binding protein-like II"/>
    <property type="match status" value="1"/>
</dbReference>
<proteinExistence type="inferred from homology"/>
<comment type="similarity">
    <text evidence="1">Belongs to the UPF0065 (bug) family.</text>
</comment>
<protein>
    <submittedName>
        <fullName evidence="2">ABC transporter substrate-binding protein</fullName>
    </submittedName>
</protein>
<evidence type="ECO:0000256" key="1">
    <source>
        <dbReference type="ARBA" id="ARBA00006987"/>
    </source>
</evidence>
<organism evidence="2 3">
    <name type="scientific">Cupriavidus taiwanensis</name>
    <dbReference type="NCBI Taxonomy" id="164546"/>
    <lineage>
        <taxon>Bacteria</taxon>
        <taxon>Pseudomonadati</taxon>
        <taxon>Pseudomonadota</taxon>
        <taxon>Betaproteobacteria</taxon>
        <taxon>Burkholderiales</taxon>
        <taxon>Burkholderiaceae</taxon>
        <taxon>Cupriavidus</taxon>
    </lineage>
</organism>
<gene>
    <name evidence="2" type="ORF">CBM2636_MP21161</name>
</gene>
<dbReference type="InterPro" id="IPR005064">
    <property type="entry name" value="BUG"/>
</dbReference>
<dbReference type="Pfam" id="PF03401">
    <property type="entry name" value="TctC"/>
    <property type="match status" value="1"/>
</dbReference>
<dbReference type="Gene3D" id="3.40.190.150">
    <property type="entry name" value="Bordetella uptake gene, domain 1"/>
    <property type="match status" value="1"/>
</dbReference>
<dbReference type="PANTHER" id="PTHR42928:SF5">
    <property type="entry name" value="BLR1237 PROTEIN"/>
    <property type="match status" value="1"/>
</dbReference>
<dbReference type="Proteomes" id="UP000254259">
    <property type="component" value="Plasmid CBM2636_mp"/>
</dbReference>
<evidence type="ECO:0000313" key="2">
    <source>
        <dbReference type="EMBL" id="SPD68311.1"/>
    </source>
</evidence>
<accession>A0A9Q7V101</accession>
<dbReference type="Gene3D" id="3.40.190.10">
    <property type="entry name" value="Periplasmic binding protein-like II"/>
    <property type="match status" value="1"/>
</dbReference>
<dbReference type="EMBL" id="LT984814">
    <property type="protein sequence ID" value="SPD68311.1"/>
    <property type="molecule type" value="Genomic_DNA"/>
</dbReference>
<dbReference type="InterPro" id="IPR042100">
    <property type="entry name" value="Bug_dom1"/>
</dbReference>
<reference evidence="2 3" key="1">
    <citation type="submission" date="2018-01" db="EMBL/GenBank/DDBJ databases">
        <authorList>
            <person name="Clerissi C."/>
        </authorList>
    </citation>
    <scope>NUCLEOTIDE SEQUENCE [LARGE SCALE GENOMIC DNA]</scope>
    <source>
        <strain evidence="2">Cupriavidus taiwanensis SWF 66322</strain>
        <plasmid evidence="3">cbm2636_mp</plasmid>
    </source>
</reference>